<comment type="caution">
    <text evidence="1">The sequence shown here is derived from an EMBL/GenBank/DDBJ whole genome shotgun (WGS) entry which is preliminary data.</text>
</comment>
<organism evidence="1 2">
    <name type="scientific">Brassica cretica</name>
    <name type="common">Mustard</name>
    <dbReference type="NCBI Taxonomy" id="69181"/>
    <lineage>
        <taxon>Eukaryota</taxon>
        <taxon>Viridiplantae</taxon>
        <taxon>Streptophyta</taxon>
        <taxon>Embryophyta</taxon>
        <taxon>Tracheophyta</taxon>
        <taxon>Spermatophyta</taxon>
        <taxon>Magnoliopsida</taxon>
        <taxon>eudicotyledons</taxon>
        <taxon>Gunneridae</taxon>
        <taxon>Pentapetalae</taxon>
        <taxon>rosids</taxon>
        <taxon>malvids</taxon>
        <taxon>Brassicales</taxon>
        <taxon>Brassicaceae</taxon>
        <taxon>Brassiceae</taxon>
        <taxon>Brassica</taxon>
    </lineage>
</organism>
<sequence length="66" mass="7547">MDRNSNYDENTFCYFHQTKGHSTINCKIVGARLTAKLLAGELSDVTSVKDLIRDSDRPPKTDKFRQ</sequence>
<gene>
    <name evidence="1" type="ORF">F2Q68_00006831</name>
</gene>
<protein>
    <submittedName>
        <fullName evidence="1">Uncharacterized protein</fullName>
    </submittedName>
</protein>
<dbReference type="AlphaFoldDB" id="A0A3N6RZK6"/>
<dbReference type="EMBL" id="QGKW02001660">
    <property type="protein sequence ID" value="KAF2577001.1"/>
    <property type="molecule type" value="Genomic_DNA"/>
</dbReference>
<reference evidence="1" key="1">
    <citation type="submission" date="2019-12" db="EMBL/GenBank/DDBJ databases">
        <title>Genome sequencing and annotation of Brassica cretica.</title>
        <authorList>
            <person name="Studholme D.J."/>
            <person name="Sarris P.F."/>
        </authorList>
    </citation>
    <scope>NUCLEOTIDE SEQUENCE</scope>
    <source>
        <strain evidence="1">PFS-001/15</strain>
        <tissue evidence="1">Leaf</tissue>
    </source>
</reference>
<proteinExistence type="predicted"/>
<evidence type="ECO:0000313" key="1">
    <source>
        <dbReference type="EMBL" id="KAF2577001.1"/>
    </source>
</evidence>
<name>A0A3N6RZK6_BRACR</name>
<dbReference type="Proteomes" id="UP000712281">
    <property type="component" value="Unassembled WGS sequence"/>
</dbReference>
<evidence type="ECO:0000313" key="2">
    <source>
        <dbReference type="Proteomes" id="UP000712281"/>
    </source>
</evidence>
<accession>A0A3N6RZK6</accession>